<proteinExistence type="predicted"/>
<evidence type="ECO:0000256" key="2">
    <source>
        <dbReference type="PROSITE-ProRule" id="PRU00176"/>
    </source>
</evidence>
<dbReference type="PROSITE" id="PS50102">
    <property type="entry name" value="RRM"/>
    <property type="match status" value="1"/>
</dbReference>
<dbReference type="OrthoDB" id="198184at2759"/>
<keyword evidence="6" id="KW-1185">Reference proteome</keyword>
<dbReference type="EMBL" id="JAGRRH010000002">
    <property type="protein sequence ID" value="KAG7372885.1"/>
    <property type="molecule type" value="Genomic_DNA"/>
</dbReference>
<dbReference type="PANTHER" id="PTHR23236">
    <property type="entry name" value="EUKARYOTIC TRANSLATION INITIATION FACTOR 4B/4H"/>
    <property type="match status" value="1"/>
</dbReference>
<feature type="region of interest" description="Disordered" evidence="3">
    <location>
        <begin position="843"/>
        <end position="907"/>
    </location>
</feature>
<dbReference type="SMART" id="SM00360">
    <property type="entry name" value="RRM"/>
    <property type="match status" value="1"/>
</dbReference>
<accession>A0A9K3M3X5</accession>
<evidence type="ECO:0000313" key="5">
    <source>
        <dbReference type="EMBL" id="KAG7372885.1"/>
    </source>
</evidence>
<protein>
    <submittedName>
        <fullName evidence="5">RNA recognition motif containing protein</fullName>
    </submittedName>
</protein>
<gene>
    <name evidence="5" type="ORF">IV203_033609</name>
</gene>
<keyword evidence="1 2" id="KW-0694">RNA-binding</keyword>
<dbReference type="PANTHER" id="PTHR23236:SF11">
    <property type="entry name" value="EUKARYOTIC TRANSLATION INITIATION FACTOR 4H"/>
    <property type="match status" value="1"/>
</dbReference>
<organism evidence="5 6">
    <name type="scientific">Nitzschia inconspicua</name>
    <dbReference type="NCBI Taxonomy" id="303405"/>
    <lineage>
        <taxon>Eukaryota</taxon>
        <taxon>Sar</taxon>
        <taxon>Stramenopiles</taxon>
        <taxon>Ochrophyta</taxon>
        <taxon>Bacillariophyta</taxon>
        <taxon>Bacillariophyceae</taxon>
        <taxon>Bacillariophycidae</taxon>
        <taxon>Bacillariales</taxon>
        <taxon>Bacillariaceae</taxon>
        <taxon>Nitzschia</taxon>
    </lineage>
</organism>
<dbReference type="Pfam" id="PF00076">
    <property type="entry name" value="RRM_1"/>
    <property type="match status" value="1"/>
</dbReference>
<feature type="region of interest" description="Disordered" evidence="3">
    <location>
        <begin position="579"/>
        <end position="626"/>
    </location>
</feature>
<feature type="compositionally biased region" description="Acidic residues" evidence="3">
    <location>
        <begin position="880"/>
        <end position="890"/>
    </location>
</feature>
<feature type="compositionally biased region" description="Polar residues" evidence="3">
    <location>
        <begin position="852"/>
        <end position="861"/>
    </location>
</feature>
<feature type="domain" description="RRM" evidence="4">
    <location>
        <begin position="925"/>
        <end position="1023"/>
    </location>
</feature>
<reference evidence="5" key="2">
    <citation type="submission" date="2021-04" db="EMBL/GenBank/DDBJ databases">
        <authorList>
            <person name="Podell S."/>
        </authorList>
    </citation>
    <scope>NUCLEOTIDE SEQUENCE</scope>
    <source>
        <strain evidence="5">Hildebrandi</strain>
    </source>
</reference>
<reference evidence="5" key="1">
    <citation type="journal article" date="2021" name="Sci. Rep.">
        <title>Diploid genomic architecture of Nitzschia inconspicua, an elite biomass production diatom.</title>
        <authorList>
            <person name="Oliver A."/>
            <person name="Podell S."/>
            <person name="Pinowska A."/>
            <person name="Traller J.C."/>
            <person name="Smith S.R."/>
            <person name="McClure R."/>
            <person name="Beliaev A."/>
            <person name="Bohutskyi P."/>
            <person name="Hill E.A."/>
            <person name="Rabines A."/>
            <person name="Zheng H."/>
            <person name="Allen L.Z."/>
            <person name="Kuo A."/>
            <person name="Grigoriev I.V."/>
            <person name="Allen A.E."/>
            <person name="Hazlebeck D."/>
            <person name="Allen E.E."/>
        </authorList>
    </citation>
    <scope>NUCLEOTIDE SEQUENCE</scope>
    <source>
        <strain evidence="5">Hildebrandi</strain>
    </source>
</reference>
<feature type="compositionally biased region" description="Low complexity" evidence="3">
    <location>
        <begin position="469"/>
        <end position="478"/>
    </location>
</feature>
<dbReference type="GO" id="GO:0003723">
    <property type="term" value="F:RNA binding"/>
    <property type="evidence" value="ECO:0007669"/>
    <property type="project" value="UniProtKB-UniRule"/>
</dbReference>
<dbReference type="InterPro" id="IPR000504">
    <property type="entry name" value="RRM_dom"/>
</dbReference>
<feature type="compositionally biased region" description="Low complexity" evidence="3">
    <location>
        <begin position="580"/>
        <end position="593"/>
    </location>
</feature>
<feature type="region of interest" description="Disordered" evidence="3">
    <location>
        <begin position="444"/>
        <end position="483"/>
    </location>
</feature>
<comment type="caution">
    <text evidence="5">The sequence shown here is derived from an EMBL/GenBank/DDBJ whole genome shotgun (WGS) entry which is preliminary data.</text>
</comment>
<feature type="compositionally biased region" description="Basic and acidic residues" evidence="3">
    <location>
        <begin position="1064"/>
        <end position="1076"/>
    </location>
</feature>
<evidence type="ECO:0000256" key="1">
    <source>
        <dbReference type="ARBA" id="ARBA00022884"/>
    </source>
</evidence>
<feature type="region of interest" description="Disordered" evidence="3">
    <location>
        <begin position="26"/>
        <end position="60"/>
    </location>
</feature>
<dbReference type="AlphaFoldDB" id="A0A9K3M3X5"/>
<feature type="region of interest" description="Disordered" evidence="3">
    <location>
        <begin position="1028"/>
        <end position="1132"/>
    </location>
</feature>
<evidence type="ECO:0000256" key="3">
    <source>
        <dbReference type="SAM" id="MobiDB-lite"/>
    </source>
</evidence>
<feature type="compositionally biased region" description="Polar residues" evidence="3">
    <location>
        <begin position="1077"/>
        <end position="1095"/>
    </location>
</feature>
<evidence type="ECO:0000259" key="4">
    <source>
        <dbReference type="PROSITE" id="PS50102"/>
    </source>
</evidence>
<feature type="compositionally biased region" description="Acidic residues" evidence="3">
    <location>
        <begin position="456"/>
        <end position="466"/>
    </location>
</feature>
<dbReference type="Proteomes" id="UP000693970">
    <property type="component" value="Unassembled WGS sequence"/>
</dbReference>
<dbReference type="CDD" id="cd00590">
    <property type="entry name" value="RRM_SF"/>
    <property type="match status" value="1"/>
</dbReference>
<evidence type="ECO:0000313" key="6">
    <source>
        <dbReference type="Proteomes" id="UP000693970"/>
    </source>
</evidence>
<name>A0A9K3M3X5_9STRA</name>
<sequence>MPSYDYNALVEEIQRCRRTIYYETHTTSCGGDNDDSTEKKVEEEEREWQQQQQGEELDEEQGRLERFQKVLDLFQELSGHCPMTPLLWMQYAYDTLQLLQELVSSSMEEDDSLSAYETASQIVQLGLAEFPGSAILHLYHVDLLWNIVTRMEKESQQQHQQQQSHYQNLYRNALTTAIQQVGQGSHRTEETIVTRLSNLYIDHTLERKMSTTTTNPSTNDPPEQVAMKLFIRHIMVNPCSDSSGSTEDLVDGYLDLCRLRHCRPSTTKEVYRKVEHGRRYESKYYSWMQRYEDDIRTAMDQEGMLGCYGFVFERISTDPFQTIPWKDILVAGTITTTPPNPPTPSFTYYNGYGGPRTAQAFIDYAQACSRYKVRSNGNNRYNHDDDDEHDDCFDMEYNPDEKAQHDIPALTLSIYERGVSECPTVETLWLSYLRQLQYLIHHGNHQPSKSKTTTNDETDDDDDDDDKNNNNNNNNNNNIGQDQLTRHLPLAKSVIDRAVRNCPYSVALVQQRLQILLQLANTGLATFDPEDLFRTTIMEETVPAQFITRPQDITEIFLTMTQIIRRRILFLLQQSSIEPTSSSSSTTTKTSTNNKKKKKNQDVPTPQAYDDPEGIHTPTTFHAVQPDTAQELDDVCTDLQDIYDEMDQYFLTEHPKHKDGRARLWKDRAFTATHLLNPLLQCLMDNAAAAADSNNAAADDTTMATAATTTTTATIRHSQECMQYQETTKQYDKATKICLPAHPSTFQEYINAILTTFPSSVMPYHVLNKLRQVRYVYQKALKSVGRPKSQDPTQQQQQQQQLDYETSLQCLCRDYLHFETYFGSEKSYAEASKHIQKKLHKAFNNNNDNHNQFVQQPQDTDAQGKMDVVSLDRKRKTGGDDDTTNEEENMNDGSAPPSKKQKSVDDVDDATIKPTNLAIKPTVVHKVHVGNLEYPAHPFTIKVSFLSPQTQDMDLVDIFRPKCGPIVHAKIMRDKHHSPTERGKSKGWGLVQFEDRESVEKAILLSDVIGIHGKSVRIERSHLPAVSLVPPGMHRINPKGQGKSTKQNQRRKEIQQQQEQQQQDESKPRVPSKESKTAAQTVDASTTTKTISSDANPLMFRPRGVVSKKTVRPKPKVALAIKDGHGQKGSNR</sequence>